<evidence type="ECO:0000313" key="11">
    <source>
        <dbReference type="Proteomes" id="UP000034837"/>
    </source>
</evidence>
<feature type="transmembrane region" description="Helical" evidence="8">
    <location>
        <begin position="208"/>
        <end position="228"/>
    </location>
</feature>
<dbReference type="GO" id="GO:0034204">
    <property type="term" value="P:lipid translocation"/>
    <property type="evidence" value="ECO:0007669"/>
    <property type="project" value="TreeGrafter"/>
</dbReference>
<keyword evidence="8 9" id="KW-0813">Transport</keyword>
<keyword evidence="7 8" id="KW-0472">Membrane</keyword>
<dbReference type="NCBIfam" id="TIGR01695">
    <property type="entry name" value="murJ_mviN"/>
    <property type="match status" value="1"/>
</dbReference>
<keyword evidence="2 8" id="KW-1003">Cell membrane</keyword>
<feature type="transmembrane region" description="Helical" evidence="8">
    <location>
        <begin position="260"/>
        <end position="280"/>
    </location>
</feature>
<dbReference type="GO" id="GO:0008360">
    <property type="term" value="P:regulation of cell shape"/>
    <property type="evidence" value="ECO:0007669"/>
    <property type="project" value="UniProtKB-UniRule"/>
</dbReference>
<comment type="pathway">
    <text evidence="8">Cell wall biogenesis; peptidoglycan biosynthesis.</text>
</comment>
<evidence type="ECO:0000256" key="4">
    <source>
        <dbReference type="ARBA" id="ARBA00022960"/>
    </source>
</evidence>
<dbReference type="GO" id="GO:0071555">
    <property type="term" value="P:cell wall organization"/>
    <property type="evidence" value="ECO:0007669"/>
    <property type="project" value="UniProtKB-UniRule"/>
</dbReference>
<keyword evidence="3 8" id="KW-0812">Transmembrane</keyword>
<sequence length="539" mass="59234">MIRLLNKKSNSILIAGIVIGVGGILSRVLGLVRDRIFAYQFGAGIELDIYYAAFRIPDFIYAILIMGAVSAAFIPVFSGLLKNNVLFEEDKIKENSEAHKLGVGILNIFTFGVGIISLILFIFAPLLVRIIAPGFSDGEMINLTILLTRVMLIQPILLSASTIITGMLHSFNRFIITSLSPVMYNLGIIIGAVFFTPVFGVFGLAYGVILGALLHFAIQIPALIEIGFKWRPWFNFNLKNTKLVFKLMLPRAFGIMGHQINFIVITAIASTLAIGSIAIFNFANNIQYVPVSLIGITLATAAFPTLSKKFSNEHKQEFLITFTTVFKNILFLGLPLSILFIILRAQIVRVILGTGRFDWQDTQLTAAALGIFGISVFAQTLIPIITKAFYSSKNTKTPAFITLGAVILNIVLSFYFVEILSKHGAFYKYIVERLHLIGVSGAEILGLPIAFSISAIIQFLILIFIFVQHFDKETLNALSKSWLKILASSAVLGITTYYALRPLSQILDMKTGLGIFLQGIGAGIAGILVYLITSYLLRI</sequence>
<feature type="transmembrane region" description="Helical" evidence="8">
    <location>
        <begin position="449"/>
        <end position="470"/>
    </location>
</feature>
<keyword evidence="6 8" id="KW-1133">Transmembrane helix</keyword>
<feature type="transmembrane region" description="Helical" evidence="8">
    <location>
        <begin position="59"/>
        <end position="81"/>
    </location>
</feature>
<dbReference type="PRINTS" id="PR01806">
    <property type="entry name" value="VIRFACTRMVIN"/>
</dbReference>
<feature type="transmembrane region" description="Helical" evidence="8">
    <location>
        <begin position="101"/>
        <end position="132"/>
    </location>
</feature>
<dbReference type="PIRSF" id="PIRSF002869">
    <property type="entry name" value="MviN"/>
    <property type="match status" value="1"/>
</dbReference>
<keyword evidence="4 8" id="KW-0133">Cell shape</keyword>
<dbReference type="EMBL" id="LCDO01000020">
    <property type="protein sequence ID" value="KKS55882.1"/>
    <property type="molecule type" value="Genomic_DNA"/>
</dbReference>
<feature type="transmembrane region" description="Helical" evidence="8">
    <location>
        <begin position="183"/>
        <end position="202"/>
    </location>
</feature>
<accession>A0A0G1A4E3</accession>
<dbReference type="UniPathway" id="UPA00219"/>
<dbReference type="Pfam" id="PF03023">
    <property type="entry name" value="MurJ"/>
    <property type="match status" value="1"/>
</dbReference>
<reference evidence="10 11" key="1">
    <citation type="journal article" date="2015" name="Nature">
        <title>rRNA introns, odd ribosomes, and small enigmatic genomes across a large radiation of phyla.</title>
        <authorList>
            <person name="Brown C.T."/>
            <person name="Hug L.A."/>
            <person name="Thomas B.C."/>
            <person name="Sharon I."/>
            <person name="Castelle C.J."/>
            <person name="Singh A."/>
            <person name="Wilkins M.J."/>
            <person name="Williams K.H."/>
            <person name="Banfield J.F."/>
        </authorList>
    </citation>
    <scope>NUCLEOTIDE SEQUENCE [LARGE SCALE GENOMIC DNA]</scope>
</reference>
<dbReference type="HAMAP" id="MF_02078">
    <property type="entry name" value="MurJ_MviN"/>
    <property type="match status" value="1"/>
</dbReference>
<evidence type="ECO:0000256" key="3">
    <source>
        <dbReference type="ARBA" id="ARBA00022692"/>
    </source>
</evidence>
<evidence type="ECO:0000256" key="7">
    <source>
        <dbReference type="ARBA" id="ARBA00023136"/>
    </source>
</evidence>
<comment type="subcellular location">
    <subcellularLocation>
        <location evidence="1 8">Cell membrane</location>
        <topology evidence="1 8">Multi-pass membrane protein</topology>
    </subcellularLocation>
</comment>
<keyword evidence="8 9" id="KW-0961">Cell wall biogenesis/degradation</keyword>
<dbReference type="PANTHER" id="PTHR47019:SF1">
    <property type="entry name" value="LIPID II FLIPPASE MURJ"/>
    <property type="match status" value="1"/>
</dbReference>
<evidence type="ECO:0000256" key="6">
    <source>
        <dbReference type="ARBA" id="ARBA00022989"/>
    </source>
</evidence>
<dbReference type="InterPro" id="IPR004268">
    <property type="entry name" value="MurJ"/>
</dbReference>
<dbReference type="Proteomes" id="UP000034837">
    <property type="component" value="Unassembled WGS sequence"/>
</dbReference>
<evidence type="ECO:0000256" key="1">
    <source>
        <dbReference type="ARBA" id="ARBA00004651"/>
    </source>
</evidence>
<feature type="transmembrane region" description="Helical" evidence="8">
    <location>
        <begin position="482"/>
        <end position="500"/>
    </location>
</feature>
<feature type="transmembrane region" description="Helical" evidence="8">
    <location>
        <begin position="397"/>
        <end position="417"/>
    </location>
</feature>
<feature type="transmembrane region" description="Helical" evidence="8">
    <location>
        <begin position="318"/>
        <end position="343"/>
    </location>
</feature>
<evidence type="ECO:0000256" key="8">
    <source>
        <dbReference type="HAMAP-Rule" id="MF_02078"/>
    </source>
</evidence>
<evidence type="ECO:0000256" key="5">
    <source>
        <dbReference type="ARBA" id="ARBA00022984"/>
    </source>
</evidence>
<evidence type="ECO:0000256" key="9">
    <source>
        <dbReference type="PIRNR" id="PIRNR002869"/>
    </source>
</evidence>
<organism evidence="10 11">
    <name type="scientific">Candidatus Magasanikbacteria bacterium GW2011_GWA2_42_32</name>
    <dbReference type="NCBI Taxonomy" id="1619039"/>
    <lineage>
        <taxon>Bacteria</taxon>
        <taxon>Candidatus Magasanikiibacteriota</taxon>
    </lineage>
</organism>
<feature type="transmembrane region" description="Helical" evidence="8">
    <location>
        <begin position="152"/>
        <end position="171"/>
    </location>
</feature>
<dbReference type="InterPro" id="IPR051050">
    <property type="entry name" value="Lipid_II_flippase_MurJ/MviN"/>
</dbReference>
<protein>
    <recommendedName>
        <fullName evidence="8">Probable lipid II flippase MurJ</fullName>
    </recommendedName>
</protein>
<dbReference type="GO" id="GO:0015648">
    <property type="term" value="F:lipid-linked peptidoglycan transporter activity"/>
    <property type="evidence" value="ECO:0007669"/>
    <property type="project" value="UniProtKB-UniRule"/>
</dbReference>
<dbReference type="AlphaFoldDB" id="A0A0G1A4E3"/>
<keyword evidence="5 8" id="KW-0573">Peptidoglycan synthesis</keyword>
<evidence type="ECO:0000256" key="2">
    <source>
        <dbReference type="ARBA" id="ARBA00022475"/>
    </source>
</evidence>
<dbReference type="CDD" id="cd13123">
    <property type="entry name" value="MATE_MurJ_like"/>
    <property type="match status" value="1"/>
</dbReference>
<dbReference type="PANTHER" id="PTHR47019">
    <property type="entry name" value="LIPID II FLIPPASE MURJ"/>
    <property type="match status" value="1"/>
</dbReference>
<feature type="transmembrane region" description="Helical" evidence="8">
    <location>
        <begin position="363"/>
        <end position="385"/>
    </location>
</feature>
<dbReference type="GO" id="GO:0009252">
    <property type="term" value="P:peptidoglycan biosynthetic process"/>
    <property type="evidence" value="ECO:0007669"/>
    <property type="project" value="UniProtKB-UniRule"/>
</dbReference>
<comment type="similarity">
    <text evidence="8 9">Belongs to the MurJ/MviN family.</text>
</comment>
<feature type="transmembrane region" description="Helical" evidence="8">
    <location>
        <begin position="12"/>
        <end position="29"/>
    </location>
</feature>
<comment type="caution">
    <text evidence="10">The sequence shown here is derived from an EMBL/GenBank/DDBJ whole genome shotgun (WGS) entry which is preliminary data.</text>
</comment>
<comment type="function">
    <text evidence="8 9">Involved in peptidoglycan biosynthesis. Transports lipid-linked peptidoglycan precursors from the inner to the outer leaflet of the cytoplasmic membrane.</text>
</comment>
<evidence type="ECO:0000313" key="10">
    <source>
        <dbReference type="EMBL" id="KKS55882.1"/>
    </source>
</evidence>
<proteinExistence type="inferred from homology"/>
<gene>
    <name evidence="8" type="primary">murJ</name>
    <name evidence="10" type="ORF">UV20_C0020G0009</name>
</gene>
<dbReference type="GO" id="GO:0005886">
    <property type="term" value="C:plasma membrane"/>
    <property type="evidence" value="ECO:0007669"/>
    <property type="project" value="UniProtKB-SubCell"/>
</dbReference>
<feature type="transmembrane region" description="Helical" evidence="8">
    <location>
        <begin position="286"/>
        <end position="306"/>
    </location>
</feature>
<feature type="transmembrane region" description="Helical" evidence="8">
    <location>
        <begin position="512"/>
        <end position="537"/>
    </location>
</feature>
<name>A0A0G1A4E3_9BACT</name>